<protein>
    <submittedName>
        <fullName evidence="1">Uncharacterized protein</fullName>
    </submittedName>
</protein>
<dbReference type="Proteomes" id="UP001244207">
    <property type="component" value="Unassembled WGS sequence"/>
</dbReference>
<evidence type="ECO:0000313" key="2">
    <source>
        <dbReference type="Proteomes" id="UP001244207"/>
    </source>
</evidence>
<comment type="caution">
    <text evidence="1">The sequence shown here is derived from an EMBL/GenBank/DDBJ whole genome shotgun (WGS) entry which is preliminary data.</text>
</comment>
<sequence>MSVLRFSHELGNPFPLNVKINGEPTNVVVLQMTGNRLKQWVHPSLGHGAMTSLYQPHIIQGQRGRRSASAVPEESDNSECVTSHVAEILIIIKGSL</sequence>
<accession>A0AAD8XBA2</accession>
<dbReference type="EMBL" id="JAHMHS010000107">
    <property type="protein sequence ID" value="KAK1717450.1"/>
    <property type="molecule type" value="Genomic_DNA"/>
</dbReference>
<dbReference type="RefSeq" id="XP_060360937.1">
    <property type="nucleotide sequence ID" value="XM_060502148.1"/>
</dbReference>
<proteinExistence type="predicted"/>
<keyword evidence="2" id="KW-1185">Reference proteome</keyword>
<name>A0AAD8XBA2_GLOAC</name>
<gene>
    <name evidence="1" type="ORF">BDZ83DRAFT_28327</name>
</gene>
<organism evidence="1 2">
    <name type="scientific">Glomerella acutata</name>
    <name type="common">Colletotrichum acutatum</name>
    <dbReference type="NCBI Taxonomy" id="27357"/>
    <lineage>
        <taxon>Eukaryota</taxon>
        <taxon>Fungi</taxon>
        <taxon>Dikarya</taxon>
        <taxon>Ascomycota</taxon>
        <taxon>Pezizomycotina</taxon>
        <taxon>Sordariomycetes</taxon>
        <taxon>Hypocreomycetidae</taxon>
        <taxon>Glomerellales</taxon>
        <taxon>Glomerellaceae</taxon>
        <taxon>Colletotrichum</taxon>
        <taxon>Colletotrichum acutatum species complex</taxon>
    </lineage>
</organism>
<reference evidence="1" key="1">
    <citation type="submission" date="2021-12" db="EMBL/GenBank/DDBJ databases">
        <title>Comparative genomics, transcriptomics and evolutionary studies reveal genomic signatures of adaptation to plant cell wall in hemibiotrophic fungi.</title>
        <authorList>
            <consortium name="DOE Joint Genome Institute"/>
            <person name="Baroncelli R."/>
            <person name="Diaz J.F."/>
            <person name="Benocci T."/>
            <person name="Peng M."/>
            <person name="Battaglia E."/>
            <person name="Haridas S."/>
            <person name="Andreopoulos W."/>
            <person name="Labutti K."/>
            <person name="Pangilinan J."/>
            <person name="Floch G.L."/>
            <person name="Makela M.R."/>
            <person name="Henrissat B."/>
            <person name="Grigoriev I.V."/>
            <person name="Crouch J.A."/>
            <person name="De Vries R.P."/>
            <person name="Sukno S.A."/>
            <person name="Thon M.R."/>
        </authorList>
    </citation>
    <scope>NUCLEOTIDE SEQUENCE</scope>
    <source>
        <strain evidence="1">CBS 112980</strain>
    </source>
</reference>
<dbReference type="GeneID" id="85386047"/>
<dbReference type="AlphaFoldDB" id="A0AAD8XBA2"/>
<evidence type="ECO:0000313" key="1">
    <source>
        <dbReference type="EMBL" id="KAK1717450.1"/>
    </source>
</evidence>